<dbReference type="Proteomes" id="UP000328092">
    <property type="component" value="Unassembled WGS sequence"/>
</dbReference>
<organism evidence="1 2">
    <name type="scientific">Bradyrhizobium ivorense</name>
    <dbReference type="NCBI Taxonomy" id="2511166"/>
    <lineage>
        <taxon>Bacteria</taxon>
        <taxon>Pseudomonadati</taxon>
        <taxon>Pseudomonadota</taxon>
        <taxon>Alphaproteobacteria</taxon>
        <taxon>Hyphomicrobiales</taxon>
        <taxon>Nitrobacteraceae</taxon>
        <taxon>Bradyrhizobium</taxon>
    </lineage>
</organism>
<dbReference type="EMBL" id="CAADFC020000016">
    <property type="protein sequence ID" value="VIO73303.1"/>
    <property type="molecule type" value="Genomic_DNA"/>
</dbReference>
<keyword evidence="2" id="KW-1185">Reference proteome</keyword>
<gene>
    <name evidence="1" type="ORF">CI1B_49080</name>
</gene>
<reference evidence="1" key="1">
    <citation type="submission" date="2019-02" db="EMBL/GenBank/DDBJ databases">
        <authorList>
            <person name="Pothier F.J."/>
        </authorList>
    </citation>
    <scope>NUCLEOTIDE SEQUENCE</scope>
    <source>
        <strain evidence="1">CI-1B</strain>
    </source>
</reference>
<evidence type="ECO:0000313" key="1">
    <source>
        <dbReference type="EMBL" id="VIO73303.1"/>
    </source>
</evidence>
<dbReference type="RefSeq" id="WP_175607162.1">
    <property type="nucleotide sequence ID" value="NZ_CAADFC020000016.1"/>
</dbReference>
<proteinExistence type="predicted"/>
<name>A0A508TE10_9BRAD</name>
<comment type="caution">
    <text evidence="1">The sequence shown here is derived from an EMBL/GenBank/DDBJ whole genome shotgun (WGS) entry which is preliminary data.</text>
</comment>
<evidence type="ECO:0000313" key="2">
    <source>
        <dbReference type="Proteomes" id="UP000328092"/>
    </source>
</evidence>
<sequence length="141" mass="15601">MFPKTGKKFPGDADIGAPTYAALIADVLRSELGNSHRAHKTLMRWTGANERTAKNWLSGSNGPSGEHLLQLMRNSDEVFECVLRLSHRPVVVSNRRLVEVRNSLQGTADLLSEVIDVQCPSRPKTMQAPQTILLNQGRPET</sequence>
<accession>A0A508TE10</accession>
<evidence type="ECO:0008006" key="3">
    <source>
        <dbReference type="Google" id="ProtNLM"/>
    </source>
</evidence>
<protein>
    <recommendedName>
        <fullName evidence="3">XRE family transcriptional regulator</fullName>
    </recommendedName>
</protein>
<dbReference type="AlphaFoldDB" id="A0A508TE10"/>